<dbReference type="PANTHER" id="PTHR10622">
    <property type="entry name" value="HET DOMAIN-CONTAINING PROTEIN"/>
    <property type="match status" value="1"/>
</dbReference>
<feature type="region of interest" description="Disordered" evidence="1">
    <location>
        <begin position="364"/>
        <end position="384"/>
    </location>
</feature>
<gene>
    <name evidence="3" type="ORF">VKT23_007561</name>
</gene>
<evidence type="ECO:0000313" key="3">
    <source>
        <dbReference type="EMBL" id="KAK7462980.1"/>
    </source>
</evidence>
<dbReference type="Pfam" id="PF06985">
    <property type="entry name" value="HET"/>
    <property type="match status" value="1"/>
</dbReference>
<name>A0ABR1JMB7_9AGAR</name>
<evidence type="ECO:0000256" key="1">
    <source>
        <dbReference type="SAM" id="MobiDB-lite"/>
    </source>
</evidence>
<reference evidence="3 4" key="1">
    <citation type="submission" date="2024-01" db="EMBL/GenBank/DDBJ databases">
        <title>A draft genome for the cacao thread blight pathogen Marasmiellus scandens.</title>
        <authorList>
            <person name="Baruah I.K."/>
            <person name="Leung J."/>
            <person name="Bukari Y."/>
            <person name="Amoako-Attah I."/>
            <person name="Meinhardt L.W."/>
            <person name="Bailey B.A."/>
            <person name="Cohen S.P."/>
        </authorList>
    </citation>
    <scope>NUCLEOTIDE SEQUENCE [LARGE SCALE GENOMIC DNA]</scope>
    <source>
        <strain evidence="3 4">GH-19</strain>
    </source>
</reference>
<feature type="compositionally biased region" description="Polar residues" evidence="1">
    <location>
        <begin position="298"/>
        <end position="317"/>
    </location>
</feature>
<feature type="domain" description="Heterokaryon incompatibility" evidence="2">
    <location>
        <begin position="41"/>
        <end position="134"/>
    </location>
</feature>
<comment type="caution">
    <text evidence="3">The sequence shown here is derived from an EMBL/GenBank/DDBJ whole genome shotgun (WGS) entry which is preliminary data.</text>
</comment>
<organism evidence="3 4">
    <name type="scientific">Marasmiellus scandens</name>
    <dbReference type="NCBI Taxonomy" id="2682957"/>
    <lineage>
        <taxon>Eukaryota</taxon>
        <taxon>Fungi</taxon>
        <taxon>Dikarya</taxon>
        <taxon>Basidiomycota</taxon>
        <taxon>Agaricomycotina</taxon>
        <taxon>Agaricomycetes</taxon>
        <taxon>Agaricomycetidae</taxon>
        <taxon>Agaricales</taxon>
        <taxon>Marasmiineae</taxon>
        <taxon>Omphalotaceae</taxon>
        <taxon>Marasmiellus</taxon>
    </lineage>
</organism>
<dbReference type="Proteomes" id="UP001498398">
    <property type="component" value="Unassembled WGS sequence"/>
</dbReference>
<proteinExistence type="predicted"/>
<evidence type="ECO:0000313" key="4">
    <source>
        <dbReference type="Proteomes" id="UP001498398"/>
    </source>
</evidence>
<protein>
    <recommendedName>
        <fullName evidence="2">Heterokaryon incompatibility domain-containing protein</fullName>
    </recommendedName>
</protein>
<dbReference type="InterPro" id="IPR010730">
    <property type="entry name" value="HET"/>
</dbReference>
<dbReference type="EMBL" id="JBANRG010000010">
    <property type="protein sequence ID" value="KAK7462980.1"/>
    <property type="molecule type" value="Genomic_DNA"/>
</dbReference>
<feature type="region of interest" description="Disordered" evidence="1">
    <location>
        <begin position="298"/>
        <end position="338"/>
    </location>
</feature>
<evidence type="ECO:0000259" key="2">
    <source>
        <dbReference type="Pfam" id="PF06985"/>
    </source>
</evidence>
<dbReference type="PANTHER" id="PTHR10622:SF10">
    <property type="entry name" value="HET DOMAIN-CONTAINING PROTEIN"/>
    <property type="match status" value="1"/>
</dbReference>
<sequence>MENSKRAKSPLQQPVRLVNARTLSLKDFDPKTTANLDVPPYAILSHRWLGDKEEVSYQEFIKQRPEMGSKLGFKKIIKACQQALRDNLEYIWIDTCCINQRREDELKRNIKSMYAFYKNSAVCYAYLGDITKKEWKAKPGSNWFGRGWTLQELVAPQTVVFFDKRWIRLGNKCQLKDEIHVITGIPTSVLERPETVHNVDIWTRIAWCKNRKTTKVSDIPYCLLGILDVSIEGPSHKEDVEKAFQRLRDAIKEKYGIAISLRNTDKGIFLSLVSQKAFNHATHITYCEVASGVPALGSSATPAHQRATLHSQSTDTMSGHRESLDPNSEVPSPHPSRHVHFEDLNGGNIINKIVLFTTSKSRHRYHSSQAFRPPPTRMNSTISL</sequence>
<accession>A0ABR1JMB7</accession>
<keyword evidence="4" id="KW-1185">Reference proteome</keyword>